<dbReference type="EMBL" id="CP155447">
    <property type="protein sequence ID" value="XBH02397.1"/>
    <property type="molecule type" value="Genomic_DNA"/>
</dbReference>
<sequence>MAATTSLARSQVVLGGQASRQDSTLVETPVARLFQALSDAQRSRICFPFDHPLRTRVENNWAIVKPRIGDLTTEQQALCREIFKNLCSEDGHQRFNRQMNDDAGGFENYHVALFGEPGTDHPFEWVLTGRHNTLRADGHRHEGAAFSGPIFYGHALEHRDQPKCSGHERNVWRYQLEQANAIFSSLDDRQRAQALFRPGEAKTAGSQASDRPHGDHRDAFDGAGLAVVGLDVAQKRMVQQLLRDLTRPFRSIDAEGIQKCLRDQSGTDELRLTYFSAGQTSDRQTGDIWKLEAPTFTWHFHGTPHVHSWLNLTR</sequence>
<evidence type="ECO:0000313" key="1">
    <source>
        <dbReference type="EMBL" id="XBH02397.1"/>
    </source>
</evidence>
<dbReference type="InterPro" id="IPR021889">
    <property type="entry name" value="DUF3500"/>
</dbReference>
<dbReference type="AlphaFoldDB" id="A0AAU7CB75"/>
<organism evidence="1">
    <name type="scientific">Singulisphaera sp. Ch08</name>
    <dbReference type="NCBI Taxonomy" id="3120278"/>
    <lineage>
        <taxon>Bacteria</taxon>
        <taxon>Pseudomonadati</taxon>
        <taxon>Planctomycetota</taxon>
        <taxon>Planctomycetia</taxon>
        <taxon>Isosphaerales</taxon>
        <taxon>Isosphaeraceae</taxon>
        <taxon>Singulisphaera</taxon>
    </lineage>
</organism>
<protein>
    <submittedName>
        <fullName evidence="1">DUF3500 domain-containing protein</fullName>
    </submittedName>
</protein>
<accession>A0AAU7CB75</accession>
<proteinExistence type="predicted"/>
<reference evidence="1" key="1">
    <citation type="submission" date="2024-05" db="EMBL/GenBank/DDBJ databases">
        <title>Planctomycetes of the genus Singulisphaera possess chitinolytic capabilities.</title>
        <authorList>
            <person name="Ivanova A."/>
        </authorList>
    </citation>
    <scope>NUCLEOTIDE SEQUENCE</scope>
    <source>
        <strain evidence="1">Ch08T</strain>
    </source>
</reference>
<dbReference type="Pfam" id="PF12006">
    <property type="entry name" value="DUF3500"/>
    <property type="match status" value="1"/>
</dbReference>
<name>A0AAU7CB75_9BACT</name>
<dbReference type="RefSeq" id="WP_406695139.1">
    <property type="nucleotide sequence ID" value="NZ_CP155447.1"/>
</dbReference>
<gene>
    <name evidence="1" type="ORF">V5E97_29295</name>
</gene>